<reference evidence="1 2" key="2">
    <citation type="journal article" date="2016" name="Genome Announc.">
        <title>Complete Genome Sequences of the Obligate Symbionts 'Candidatus Sulcia muelleri' and 'Ca. Nasuia deltocephalinicola' from the Pestiferous Leafhopper Macrosteles quadripunctulatus (Hemiptera: Cicadellidae).</title>
        <authorList>
            <person name="Bennett G.M."/>
            <person name="Abba S."/>
            <person name="Kube M."/>
            <person name="Marzachi C."/>
        </authorList>
    </citation>
    <scope>NUCLEOTIDE SEQUENCE [LARGE SCALE GENOMIC DNA]</scope>
    <source>
        <strain evidence="1 2">PUNC</strain>
    </source>
</reference>
<protein>
    <submittedName>
        <fullName evidence="1">Uncharacterized protein</fullName>
    </submittedName>
</protein>
<evidence type="ECO:0000313" key="2">
    <source>
        <dbReference type="Proteomes" id="UP000055684"/>
    </source>
</evidence>
<sequence>MFKKSLKLIIAHNNIDKKLIKNYKNKIYCIKNFKINKYFLIFFDIILLKIYKKIKKNFIKINIINFLIWKSNHLKDIKMILKNFIKINKFFKINIFKNIGNLKILKKIIEKLI</sequence>
<name>A0A0S2UPB2_9PROT</name>
<gene>
    <name evidence="1" type="ORF">ASU29_061</name>
</gene>
<proteinExistence type="predicted"/>
<accession>A0A0S2UPB2</accession>
<reference evidence="2" key="1">
    <citation type="submission" date="2015-11" db="EMBL/GenBank/DDBJ databases">
        <title>Complete genome sequences of the obligate symbionts Candidatus Sulcia muelleri and Candidatus Nasuia deltocephalinicola from the pestiferous leafhopper, Macrosteles quadripunctulatus (Hemiptera: Cicadellidae).</title>
        <authorList>
            <person name="Bennett G.M."/>
            <person name="Abba S."/>
            <person name="Kube M."/>
            <person name="Marzachi C."/>
        </authorList>
    </citation>
    <scope>NUCLEOTIDE SEQUENCE [LARGE SCALE GENOMIC DNA]</scope>
    <source>
        <strain evidence="2">PUNC</strain>
    </source>
</reference>
<dbReference type="Proteomes" id="UP000055684">
    <property type="component" value="Chromosome"/>
</dbReference>
<dbReference type="EMBL" id="CP013211">
    <property type="protein sequence ID" value="ALP69985.1"/>
    <property type="molecule type" value="Genomic_DNA"/>
</dbReference>
<organism evidence="1 2">
    <name type="scientific">Candidatus Nasuia deltocephalincola</name>
    <dbReference type="NCBI Taxonomy" id="1160784"/>
    <lineage>
        <taxon>Bacteria</taxon>
        <taxon>Pseudomonadati</taxon>
        <taxon>Pseudomonadota</taxon>
        <taxon>Betaproteobacteria</taxon>
        <taxon>Candidatus Nasuia</taxon>
    </lineage>
</organism>
<dbReference type="AlphaFoldDB" id="A0A0S2UPB2"/>
<evidence type="ECO:0000313" key="1">
    <source>
        <dbReference type="EMBL" id="ALP69985.1"/>
    </source>
</evidence>